<evidence type="ECO:0000256" key="2">
    <source>
        <dbReference type="ARBA" id="ARBA00022448"/>
    </source>
</evidence>
<dbReference type="SUPFAM" id="SSF52540">
    <property type="entry name" value="P-loop containing nucleoside triphosphate hydrolases"/>
    <property type="match status" value="2"/>
</dbReference>
<evidence type="ECO:0000256" key="9">
    <source>
        <dbReference type="ARBA" id="ARBA00023136"/>
    </source>
</evidence>
<evidence type="ECO:0000256" key="3">
    <source>
        <dbReference type="ARBA" id="ARBA00022475"/>
    </source>
</evidence>
<dbReference type="PANTHER" id="PTHR43790:SF1">
    <property type="entry name" value="XYLOSE IMPORT ATP-BINDING PROTEIN XYLG"/>
    <property type="match status" value="1"/>
</dbReference>
<dbReference type="EMBL" id="NIGF01000002">
    <property type="protein sequence ID" value="PQV65037.1"/>
    <property type="molecule type" value="Genomic_DNA"/>
</dbReference>
<dbReference type="InterPro" id="IPR050107">
    <property type="entry name" value="ABC_carbohydrate_import_ATPase"/>
</dbReference>
<keyword evidence="5" id="KW-0677">Repeat</keyword>
<reference evidence="11 12" key="1">
    <citation type="journal article" date="2018" name="Syst. Appl. Microbiol.">
        <title>Abditibacterium utsteinense sp. nov., the first cultivated member of candidate phylum FBP, isolated from ice-free Antarctic soil samples.</title>
        <authorList>
            <person name="Tahon G."/>
            <person name="Tytgat B."/>
            <person name="Lebbe L."/>
            <person name="Carlier A."/>
            <person name="Willems A."/>
        </authorList>
    </citation>
    <scope>NUCLEOTIDE SEQUENCE [LARGE SCALE GENOMIC DNA]</scope>
    <source>
        <strain evidence="11 12">LMG 29911</strain>
    </source>
</reference>
<dbReference type="CDD" id="cd03216">
    <property type="entry name" value="ABC_Carb_Monos_I"/>
    <property type="match status" value="1"/>
</dbReference>
<sequence length="512" mass="54886">MSSPLLRAENIVKRFGPVTALRGVSFDLRAGEIHALCGENGAGKSTLIKTLSGIHSFGSYEGELFLDGKALHLKSIADAERAKIGVIYQELALVPDLSVAENIFLGNEPRRGPFIDWLEVFGRARELLSRFAVQIDPMARVGDLGVGQQQLVEIVKALSKQSKILILDEPTAALSESEVEQLLKILIDLRAGGLTCVYISHKLDEVFAISDRITVLRDGASIATLETAATSKGEVIQLMVGREIGDLFPRVVPDSFSAQSQPVLQVENLSVAAPESGGVSLHDISFALRPGEVLGIGGLMGAGRTELLMHLFGAWGKRIAGRVELGGKPFENIAPNTAIAAGMVLVSEDRKRFGLVLEQSINFNLSLSSLQEVKSGPFLDSKREATRNGAIFSDLRVKAPGLEAIVGNLSGGNQQKIVLGKALLSNPKVIFLDEPTRGIDVGAKLEIYNLINRLTEQGLAVVLVSSELPELMGMSDRIIMLNEGKIGGAFSKQEATPEKLLSAAMGQEAHFV</sequence>
<feature type="domain" description="ABC transporter" evidence="10">
    <location>
        <begin position="6"/>
        <end position="243"/>
    </location>
</feature>
<dbReference type="InterPro" id="IPR003439">
    <property type="entry name" value="ABC_transporter-like_ATP-bd"/>
</dbReference>
<evidence type="ECO:0000313" key="11">
    <source>
        <dbReference type="EMBL" id="PQV65037.1"/>
    </source>
</evidence>
<keyword evidence="8" id="KW-1278">Translocase</keyword>
<dbReference type="CDD" id="cd03215">
    <property type="entry name" value="ABC_Carb_Monos_II"/>
    <property type="match status" value="1"/>
</dbReference>
<dbReference type="Pfam" id="PF00005">
    <property type="entry name" value="ABC_tran"/>
    <property type="match status" value="2"/>
</dbReference>
<gene>
    <name evidence="11" type="ORF">B1R32_10244</name>
</gene>
<evidence type="ECO:0000256" key="7">
    <source>
        <dbReference type="ARBA" id="ARBA00022840"/>
    </source>
</evidence>
<organism evidence="11 12">
    <name type="scientific">Abditibacterium utsteinense</name>
    <dbReference type="NCBI Taxonomy" id="1960156"/>
    <lineage>
        <taxon>Bacteria</taxon>
        <taxon>Pseudomonadati</taxon>
        <taxon>Abditibacteriota</taxon>
        <taxon>Abditibacteriia</taxon>
        <taxon>Abditibacteriales</taxon>
        <taxon>Abditibacteriaceae</taxon>
        <taxon>Abditibacterium</taxon>
    </lineage>
</organism>
<dbReference type="RefSeq" id="WP_105482346.1">
    <property type="nucleotide sequence ID" value="NZ_NIGF01000002.1"/>
</dbReference>
<dbReference type="InterPro" id="IPR003593">
    <property type="entry name" value="AAA+_ATPase"/>
</dbReference>
<name>A0A2S8SW78_9BACT</name>
<evidence type="ECO:0000256" key="8">
    <source>
        <dbReference type="ARBA" id="ARBA00022967"/>
    </source>
</evidence>
<dbReference type="GO" id="GO:0016887">
    <property type="term" value="F:ATP hydrolysis activity"/>
    <property type="evidence" value="ECO:0007669"/>
    <property type="project" value="InterPro"/>
</dbReference>
<keyword evidence="7 11" id="KW-0067">ATP-binding</keyword>
<evidence type="ECO:0000259" key="10">
    <source>
        <dbReference type="PROSITE" id="PS50893"/>
    </source>
</evidence>
<dbReference type="InParanoid" id="A0A2S8SW78"/>
<comment type="subcellular location">
    <subcellularLocation>
        <location evidence="1">Cell membrane</location>
        <topology evidence="1">Peripheral membrane protein</topology>
    </subcellularLocation>
</comment>
<comment type="caution">
    <text evidence="11">The sequence shown here is derived from an EMBL/GenBank/DDBJ whole genome shotgun (WGS) entry which is preliminary data.</text>
</comment>
<dbReference type="PROSITE" id="PS00211">
    <property type="entry name" value="ABC_TRANSPORTER_1"/>
    <property type="match status" value="1"/>
</dbReference>
<evidence type="ECO:0000256" key="4">
    <source>
        <dbReference type="ARBA" id="ARBA00022597"/>
    </source>
</evidence>
<proteinExistence type="predicted"/>
<protein>
    <submittedName>
        <fullName evidence="11">Xylose ABC transporter ATP-binding protein</fullName>
    </submittedName>
</protein>
<dbReference type="FunCoup" id="A0A2S8SW78">
    <property type="interactions" value="59"/>
</dbReference>
<keyword evidence="6" id="KW-0547">Nucleotide-binding</keyword>
<dbReference type="SMART" id="SM00382">
    <property type="entry name" value="AAA"/>
    <property type="match status" value="2"/>
</dbReference>
<dbReference type="AlphaFoldDB" id="A0A2S8SW78"/>
<dbReference type="PANTHER" id="PTHR43790">
    <property type="entry name" value="CARBOHYDRATE TRANSPORT ATP-BINDING PROTEIN MG119-RELATED"/>
    <property type="match status" value="1"/>
</dbReference>
<feature type="domain" description="ABC transporter" evidence="10">
    <location>
        <begin position="264"/>
        <end position="508"/>
    </location>
</feature>
<dbReference type="GO" id="GO:0005524">
    <property type="term" value="F:ATP binding"/>
    <property type="evidence" value="ECO:0007669"/>
    <property type="project" value="UniProtKB-KW"/>
</dbReference>
<keyword evidence="12" id="KW-1185">Reference proteome</keyword>
<evidence type="ECO:0000256" key="1">
    <source>
        <dbReference type="ARBA" id="ARBA00004202"/>
    </source>
</evidence>
<dbReference type="InterPro" id="IPR017871">
    <property type="entry name" value="ABC_transporter-like_CS"/>
</dbReference>
<keyword evidence="9" id="KW-0472">Membrane</keyword>
<dbReference type="InterPro" id="IPR027417">
    <property type="entry name" value="P-loop_NTPase"/>
</dbReference>
<keyword evidence="4" id="KW-0762">Sugar transport</keyword>
<keyword evidence="2" id="KW-0813">Transport</keyword>
<dbReference type="PROSITE" id="PS50893">
    <property type="entry name" value="ABC_TRANSPORTER_2"/>
    <property type="match status" value="2"/>
</dbReference>
<dbReference type="OrthoDB" id="9771863at2"/>
<evidence type="ECO:0000256" key="5">
    <source>
        <dbReference type="ARBA" id="ARBA00022737"/>
    </source>
</evidence>
<dbReference type="Gene3D" id="3.40.50.300">
    <property type="entry name" value="P-loop containing nucleotide triphosphate hydrolases"/>
    <property type="match status" value="2"/>
</dbReference>
<evidence type="ECO:0000256" key="6">
    <source>
        <dbReference type="ARBA" id="ARBA00022741"/>
    </source>
</evidence>
<dbReference type="Proteomes" id="UP000237684">
    <property type="component" value="Unassembled WGS sequence"/>
</dbReference>
<evidence type="ECO:0000313" key="12">
    <source>
        <dbReference type="Proteomes" id="UP000237684"/>
    </source>
</evidence>
<accession>A0A2S8SW78</accession>
<dbReference type="FunFam" id="3.40.50.300:FF:000127">
    <property type="entry name" value="Ribose import ATP-binding protein RbsA"/>
    <property type="match status" value="1"/>
</dbReference>
<keyword evidence="3" id="KW-1003">Cell membrane</keyword>
<dbReference type="GO" id="GO:0005886">
    <property type="term" value="C:plasma membrane"/>
    <property type="evidence" value="ECO:0007669"/>
    <property type="project" value="UniProtKB-SubCell"/>
</dbReference>